<accession>A0ABQ9NBG9</accession>
<name>A0ABQ9NBG9_HEVBR</name>
<sequence>MVCSRRNFLRESSASSLMKPLWDCISGLHKLCSPLCSFRLVLVHLCETT</sequence>
<dbReference type="Proteomes" id="UP001174677">
    <property type="component" value="Chromosome 1"/>
</dbReference>
<organism evidence="1 2">
    <name type="scientific">Hevea brasiliensis</name>
    <name type="common">Para rubber tree</name>
    <name type="synonym">Siphonia brasiliensis</name>
    <dbReference type="NCBI Taxonomy" id="3981"/>
    <lineage>
        <taxon>Eukaryota</taxon>
        <taxon>Viridiplantae</taxon>
        <taxon>Streptophyta</taxon>
        <taxon>Embryophyta</taxon>
        <taxon>Tracheophyta</taxon>
        <taxon>Spermatophyta</taxon>
        <taxon>Magnoliopsida</taxon>
        <taxon>eudicotyledons</taxon>
        <taxon>Gunneridae</taxon>
        <taxon>Pentapetalae</taxon>
        <taxon>rosids</taxon>
        <taxon>fabids</taxon>
        <taxon>Malpighiales</taxon>
        <taxon>Euphorbiaceae</taxon>
        <taxon>Crotonoideae</taxon>
        <taxon>Micrandreae</taxon>
        <taxon>Hevea</taxon>
    </lineage>
</organism>
<dbReference type="EMBL" id="JARPOI010000001">
    <property type="protein sequence ID" value="KAJ9189584.1"/>
    <property type="molecule type" value="Genomic_DNA"/>
</dbReference>
<protein>
    <submittedName>
        <fullName evidence="1">Uncharacterized protein</fullName>
    </submittedName>
</protein>
<gene>
    <name evidence="1" type="ORF">P3X46_000858</name>
</gene>
<keyword evidence="2" id="KW-1185">Reference proteome</keyword>
<evidence type="ECO:0000313" key="2">
    <source>
        <dbReference type="Proteomes" id="UP001174677"/>
    </source>
</evidence>
<reference evidence="1" key="1">
    <citation type="journal article" date="2023" name="Plant Biotechnol. J.">
        <title>Chromosome-level wild Hevea brasiliensis genome provides new tools for genomic-assisted breeding and valuable loci to elevate rubber yield.</title>
        <authorList>
            <person name="Cheng H."/>
            <person name="Song X."/>
            <person name="Hu Y."/>
            <person name="Wu T."/>
            <person name="Yang Q."/>
            <person name="An Z."/>
            <person name="Feng S."/>
            <person name="Deng Z."/>
            <person name="Wu W."/>
            <person name="Zeng X."/>
            <person name="Tu M."/>
            <person name="Wang X."/>
            <person name="Huang H."/>
        </authorList>
    </citation>
    <scope>NUCLEOTIDE SEQUENCE</scope>
    <source>
        <strain evidence="1">MT/VB/25A 57/8</strain>
    </source>
</reference>
<evidence type="ECO:0000313" key="1">
    <source>
        <dbReference type="EMBL" id="KAJ9189584.1"/>
    </source>
</evidence>
<proteinExistence type="predicted"/>
<comment type="caution">
    <text evidence="1">The sequence shown here is derived from an EMBL/GenBank/DDBJ whole genome shotgun (WGS) entry which is preliminary data.</text>
</comment>